<accession>A0A645ITD6</accession>
<evidence type="ECO:0000313" key="1">
    <source>
        <dbReference type="EMBL" id="MPN51654.1"/>
    </source>
</evidence>
<dbReference type="SUPFAM" id="SSF56784">
    <property type="entry name" value="HAD-like"/>
    <property type="match status" value="1"/>
</dbReference>
<reference evidence="1" key="1">
    <citation type="submission" date="2019-08" db="EMBL/GenBank/DDBJ databases">
        <authorList>
            <person name="Kucharzyk K."/>
            <person name="Murdoch R.W."/>
            <person name="Higgins S."/>
            <person name="Loffler F."/>
        </authorList>
    </citation>
    <scope>NUCLEOTIDE SEQUENCE</scope>
</reference>
<dbReference type="InterPro" id="IPR023214">
    <property type="entry name" value="HAD_sf"/>
</dbReference>
<dbReference type="PANTHER" id="PTHR19288:SF46">
    <property type="entry name" value="HALOACID DEHALOGENASE-LIKE HYDROLASE DOMAIN-CONTAINING PROTEIN 2"/>
    <property type="match status" value="1"/>
</dbReference>
<dbReference type="Gene3D" id="3.40.50.1000">
    <property type="entry name" value="HAD superfamily/HAD-like"/>
    <property type="match status" value="2"/>
</dbReference>
<dbReference type="GO" id="GO:0016791">
    <property type="term" value="F:phosphatase activity"/>
    <property type="evidence" value="ECO:0007669"/>
    <property type="project" value="TreeGrafter"/>
</dbReference>
<dbReference type="PANTHER" id="PTHR19288">
    <property type="entry name" value="4-NITROPHENYLPHOSPHATASE-RELATED"/>
    <property type="match status" value="1"/>
</dbReference>
<evidence type="ECO:0008006" key="2">
    <source>
        <dbReference type="Google" id="ProtNLM"/>
    </source>
</evidence>
<dbReference type="InterPro" id="IPR036412">
    <property type="entry name" value="HAD-like_sf"/>
</dbReference>
<comment type="caution">
    <text evidence="1">The sequence shown here is derived from an EMBL/GenBank/DDBJ whole genome shotgun (WGS) entry which is preliminary data.</text>
</comment>
<dbReference type="EMBL" id="VSSQ01116988">
    <property type="protein sequence ID" value="MPN51654.1"/>
    <property type="molecule type" value="Genomic_DNA"/>
</dbReference>
<dbReference type="Pfam" id="PF13242">
    <property type="entry name" value="Hydrolase_like"/>
    <property type="match status" value="1"/>
</dbReference>
<dbReference type="GO" id="GO:0005737">
    <property type="term" value="C:cytoplasm"/>
    <property type="evidence" value="ECO:0007669"/>
    <property type="project" value="TreeGrafter"/>
</dbReference>
<name>A0A645ITD6_9ZZZZ</name>
<organism evidence="1">
    <name type="scientific">bioreactor metagenome</name>
    <dbReference type="NCBI Taxonomy" id="1076179"/>
    <lineage>
        <taxon>unclassified sequences</taxon>
        <taxon>metagenomes</taxon>
        <taxon>ecological metagenomes</taxon>
    </lineage>
</organism>
<gene>
    <name evidence="1" type="ORF">SDC9_199303</name>
</gene>
<proteinExistence type="predicted"/>
<dbReference type="AlphaFoldDB" id="A0A645ITD6"/>
<protein>
    <recommendedName>
        <fullName evidence="2">5'-nucleotidase</fullName>
    </recommendedName>
</protein>
<sequence length="162" mass="17613">MFEAADFIIDEANPEVVIVAFDRSLTYEKLCRAAWHLHCGVPGVATHPDCFCPTDQATRLPDCGSITRCLEAAAGVTLQVLGKPDPGMLRLAAARRGVRPEQTLMVGDRLGTDIRLGRNAGAHTAWIAATESEWEDCSGVIPDCRIQNLGELQQLLEEELGK</sequence>